<name>A0A643CKV1_ANAMA</name>
<feature type="compositionally biased region" description="Polar residues" evidence="1">
    <location>
        <begin position="667"/>
        <end position="676"/>
    </location>
</feature>
<feature type="compositionally biased region" description="Low complexity" evidence="1">
    <location>
        <begin position="677"/>
        <end position="693"/>
    </location>
</feature>
<comment type="caution">
    <text evidence="2">The sequence shown here is derived from an EMBL/GenBank/DDBJ whole genome shotgun (WGS) entry which is preliminary data.</text>
</comment>
<evidence type="ECO:0000313" key="2">
    <source>
        <dbReference type="EMBL" id="KAB0451297.1"/>
    </source>
</evidence>
<protein>
    <submittedName>
        <fullName evidence="2">Uncharacterized protein</fullName>
    </submittedName>
</protein>
<reference evidence="2" key="1">
    <citation type="submission" date="2019-08" db="EMBL/GenBank/DDBJ databases">
        <authorList>
            <person name="Amaro Estrada I."/>
            <person name="Quiroz Castaneda R.E."/>
            <person name="Martinez Ocampo F."/>
            <person name="Rodriguez Camarillo S.D."/>
        </authorList>
    </citation>
    <scope>NUCLEOTIDE SEQUENCE</scope>
    <source>
        <strain evidence="2">MEX-30-184-02</strain>
    </source>
</reference>
<dbReference type="RefSeq" id="WP_150150495.1">
    <property type="nucleotide sequence ID" value="NZ_VTCY01000014.1"/>
</dbReference>
<feature type="region of interest" description="Disordered" evidence="1">
    <location>
        <begin position="785"/>
        <end position="813"/>
    </location>
</feature>
<feature type="region of interest" description="Disordered" evidence="1">
    <location>
        <begin position="620"/>
        <end position="648"/>
    </location>
</feature>
<organism evidence="2">
    <name type="scientific">Anaplasma marginale</name>
    <dbReference type="NCBI Taxonomy" id="770"/>
    <lineage>
        <taxon>Bacteria</taxon>
        <taxon>Pseudomonadati</taxon>
        <taxon>Pseudomonadota</taxon>
        <taxon>Alphaproteobacteria</taxon>
        <taxon>Rickettsiales</taxon>
        <taxon>Anaplasmataceae</taxon>
        <taxon>Anaplasma</taxon>
    </lineage>
</organism>
<accession>A0A643CKV1</accession>
<dbReference type="EMBL" id="VTCY01000014">
    <property type="protein sequence ID" value="KAB0451297.1"/>
    <property type="molecule type" value="Genomic_DNA"/>
</dbReference>
<feature type="compositionally biased region" description="Polar residues" evidence="1">
    <location>
        <begin position="785"/>
        <end position="804"/>
    </location>
</feature>
<feature type="region of interest" description="Disordered" evidence="1">
    <location>
        <begin position="729"/>
        <end position="759"/>
    </location>
</feature>
<proteinExistence type="predicted"/>
<dbReference type="AlphaFoldDB" id="A0A643CKV1"/>
<gene>
    <name evidence="2" type="ORF">FY207_04180</name>
</gene>
<feature type="compositionally biased region" description="Basic residues" evidence="1">
    <location>
        <begin position="741"/>
        <end position="753"/>
    </location>
</feature>
<feature type="region of interest" description="Disordered" evidence="1">
    <location>
        <begin position="661"/>
        <end position="701"/>
    </location>
</feature>
<sequence length="813" mass="90140">MLSLQKTSYLAPTTTNNNASLFLTAEFQGLAKLLADTNSLPMLSGFLAGVVGTNSAMAGYPYISILRHNLRLSRNDIEKLTNFEHGHYNRTWMTEVLCQSLLQIAQEHNVDGPQLQRLAYCCASKIYKLHGKSSAYNFFSPASIACVQELSSYLQRVGINAHLSLDVITENSLKVLDNLSRYFALKMRQEFCLLLTFYGASYDKLPPACMSAVLVRRILHVHGKAVQTPVRNLSTQETRARQLVSEAITTHLEQTKKRLEYVEVIVNRRHPWYMLHRKLVQFFYAVFILPKLREDYGTLKRLDAVYKDSIMYGDCAKFFESLLNIKLMNIDRYKKHPELVATLRAVQSSYKVASHTEYMATVRNCTSQPRPLPLRCFALTNPKYGGVLGLAHQKVRTKMGTVSRWLKRQSHAARCKLEQNTGYYPTTMAANAYEQPKSRACGSTGDDDAVAALHPRPSNDNFRLRTGTLLTHLLKLLSRKQQHRASSLTALNLCYANGIGHMLAGGTKASAARKVRRPVGTHTSRYLRESQRARSLLLHAESLCNLYTTCADQELGHDSDVESSPASNDHTKKSTKSFSSLLLRISQSNRCGYVKAGNFGSLGKKRKLASYVSESMSSKCVSPDQGVDAHGDVRPSTQQLPTNAGHKQKCGINNAAERRTPALRSAATPSSNDNCVSESSTASSTTLAQSASAGLQRRKKKHRVVHALKKRLLWALCAAHTCAAGLPGSDAPSITSEHSSHSTRKHKTRKKPHSAAPKQTLVLYVPPLTTNEAEGECNRCTRSVTSEHASGYESTDSSCGQATSYDERTSCSR</sequence>
<evidence type="ECO:0000256" key="1">
    <source>
        <dbReference type="SAM" id="MobiDB-lite"/>
    </source>
</evidence>